<evidence type="ECO:0000313" key="3">
    <source>
        <dbReference type="Proteomes" id="UP000322234"/>
    </source>
</evidence>
<dbReference type="EMBL" id="VBQZ03000048">
    <property type="protein sequence ID" value="MXQ88721.1"/>
    <property type="molecule type" value="Genomic_DNA"/>
</dbReference>
<evidence type="ECO:0000313" key="2">
    <source>
        <dbReference type="EMBL" id="MXQ88721.1"/>
    </source>
</evidence>
<dbReference type="Proteomes" id="UP000322234">
    <property type="component" value="Unassembled WGS sequence"/>
</dbReference>
<accession>A0A6B0RIG3</accession>
<gene>
    <name evidence="2" type="ORF">E5288_WYG003333</name>
</gene>
<feature type="region of interest" description="Disordered" evidence="1">
    <location>
        <begin position="34"/>
        <end position="72"/>
    </location>
</feature>
<keyword evidence="3" id="KW-1185">Reference proteome</keyword>
<organism evidence="2 3">
    <name type="scientific">Bos mutus</name>
    <name type="common">wild yak</name>
    <dbReference type="NCBI Taxonomy" id="72004"/>
    <lineage>
        <taxon>Eukaryota</taxon>
        <taxon>Metazoa</taxon>
        <taxon>Chordata</taxon>
        <taxon>Craniata</taxon>
        <taxon>Vertebrata</taxon>
        <taxon>Euteleostomi</taxon>
        <taxon>Mammalia</taxon>
        <taxon>Eutheria</taxon>
        <taxon>Laurasiatheria</taxon>
        <taxon>Artiodactyla</taxon>
        <taxon>Ruminantia</taxon>
        <taxon>Pecora</taxon>
        <taxon>Bovidae</taxon>
        <taxon>Bovinae</taxon>
        <taxon>Bos</taxon>
    </lineage>
</organism>
<reference evidence="2" key="1">
    <citation type="submission" date="2019-10" db="EMBL/GenBank/DDBJ databases">
        <title>The sequence and de novo assembly of the wild yak genome.</title>
        <authorList>
            <person name="Liu Y."/>
        </authorList>
    </citation>
    <scope>NUCLEOTIDE SEQUENCE [LARGE SCALE GENOMIC DNA]</scope>
    <source>
        <strain evidence="2">WY2019</strain>
    </source>
</reference>
<evidence type="ECO:0000256" key="1">
    <source>
        <dbReference type="SAM" id="MobiDB-lite"/>
    </source>
</evidence>
<protein>
    <submittedName>
        <fullName evidence="2">Uncharacterized protein</fullName>
    </submittedName>
</protein>
<name>A0A6B0RIG3_9CETA</name>
<proteinExistence type="predicted"/>
<feature type="compositionally biased region" description="Polar residues" evidence="1">
    <location>
        <begin position="50"/>
        <end position="59"/>
    </location>
</feature>
<comment type="caution">
    <text evidence="2">The sequence shown here is derived from an EMBL/GenBank/DDBJ whole genome shotgun (WGS) entry which is preliminary data.</text>
</comment>
<dbReference type="AlphaFoldDB" id="A0A6B0RIG3"/>
<sequence length="72" mass="8233">MAPSAVKLLMENFWRESRVLPSKLECERNLLEGDDRNEVKQLFPDPRASPFSNSHTSDVQYIHSPQPFSDGS</sequence>